<feature type="region of interest" description="Disordered" evidence="1">
    <location>
        <begin position="54"/>
        <end position="76"/>
    </location>
</feature>
<organism evidence="2 3">
    <name type="scientific">Dioscorea zingiberensis</name>
    <dbReference type="NCBI Taxonomy" id="325984"/>
    <lineage>
        <taxon>Eukaryota</taxon>
        <taxon>Viridiplantae</taxon>
        <taxon>Streptophyta</taxon>
        <taxon>Embryophyta</taxon>
        <taxon>Tracheophyta</taxon>
        <taxon>Spermatophyta</taxon>
        <taxon>Magnoliopsida</taxon>
        <taxon>Liliopsida</taxon>
        <taxon>Dioscoreales</taxon>
        <taxon>Dioscoreaceae</taxon>
        <taxon>Dioscorea</taxon>
    </lineage>
</organism>
<name>A0A9D5D535_9LILI</name>
<accession>A0A9D5D535</accession>
<dbReference type="EMBL" id="JAGGNH010000001">
    <property type="protein sequence ID" value="KAJ0985303.1"/>
    <property type="molecule type" value="Genomic_DNA"/>
</dbReference>
<proteinExistence type="predicted"/>
<sequence length="76" mass="8184">METTHISIDHASDLSYFFDNSVFEGDIELLFEGTDKWKGFSGKKTDDGILDSSSLGAETGSTTTGDGSNQFQGLLL</sequence>
<dbReference type="Proteomes" id="UP001085076">
    <property type="component" value="Miscellaneous, Linkage group lg01"/>
</dbReference>
<evidence type="ECO:0000313" key="3">
    <source>
        <dbReference type="Proteomes" id="UP001085076"/>
    </source>
</evidence>
<gene>
    <name evidence="2" type="ORF">J5N97_003659</name>
</gene>
<dbReference type="AlphaFoldDB" id="A0A9D5D535"/>
<keyword evidence="3" id="KW-1185">Reference proteome</keyword>
<comment type="caution">
    <text evidence="2">The sequence shown here is derived from an EMBL/GenBank/DDBJ whole genome shotgun (WGS) entry which is preliminary data.</text>
</comment>
<protein>
    <submittedName>
        <fullName evidence="2">Uncharacterized protein</fullName>
    </submittedName>
</protein>
<reference evidence="2" key="1">
    <citation type="submission" date="2021-03" db="EMBL/GenBank/DDBJ databases">
        <authorList>
            <person name="Li Z."/>
            <person name="Yang C."/>
        </authorList>
    </citation>
    <scope>NUCLEOTIDE SEQUENCE</scope>
    <source>
        <strain evidence="2">Dzin_1.0</strain>
        <tissue evidence="2">Leaf</tissue>
    </source>
</reference>
<evidence type="ECO:0000313" key="2">
    <source>
        <dbReference type="EMBL" id="KAJ0985303.1"/>
    </source>
</evidence>
<reference evidence="2" key="2">
    <citation type="journal article" date="2022" name="Hortic Res">
        <title>The genome of Dioscorea zingiberensis sheds light on the biosynthesis, origin and evolution of the medicinally important diosgenin saponins.</title>
        <authorList>
            <person name="Li Y."/>
            <person name="Tan C."/>
            <person name="Li Z."/>
            <person name="Guo J."/>
            <person name="Li S."/>
            <person name="Chen X."/>
            <person name="Wang C."/>
            <person name="Dai X."/>
            <person name="Yang H."/>
            <person name="Song W."/>
            <person name="Hou L."/>
            <person name="Xu J."/>
            <person name="Tong Z."/>
            <person name="Xu A."/>
            <person name="Yuan X."/>
            <person name="Wang W."/>
            <person name="Yang Q."/>
            <person name="Chen L."/>
            <person name="Sun Z."/>
            <person name="Wang K."/>
            <person name="Pan B."/>
            <person name="Chen J."/>
            <person name="Bao Y."/>
            <person name="Liu F."/>
            <person name="Qi X."/>
            <person name="Gang D.R."/>
            <person name="Wen J."/>
            <person name="Li J."/>
        </authorList>
    </citation>
    <scope>NUCLEOTIDE SEQUENCE</scope>
    <source>
        <strain evidence="2">Dzin_1.0</strain>
    </source>
</reference>
<evidence type="ECO:0000256" key="1">
    <source>
        <dbReference type="SAM" id="MobiDB-lite"/>
    </source>
</evidence>